<proteinExistence type="predicted"/>
<sequence length="201" mass="22751">MSLDSLCLSALSTCVHPNAGHIEDVRRALNSFLEERDLSAASFPVTKVEVLKASSNLKHESYCFFERAEKDKCPGSLSALWITQADDEMRICSRPGTSKYAVVAIIRFNPEINQVTLSDLARLASSIHNFKPSYNLAHNNCYWFAGAFVQYLLKKYQRVEEFSAVRAITENTQAGHTRKFGYFVMLRTLRPTDNEIECISQ</sequence>
<dbReference type="Proteomes" id="UP000629468">
    <property type="component" value="Unassembled WGS sequence"/>
</dbReference>
<dbReference type="EMBL" id="JABXXO010000015">
    <property type="protein sequence ID" value="KAF7760368.1"/>
    <property type="molecule type" value="Genomic_DNA"/>
</dbReference>
<name>A0A8H7C1J0_AGABI</name>
<gene>
    <name evidence="1" type="ORF">Agabi119p4_11044</name>
</gene>
<reference evidence="1 2" key="1">
    <citation type="journal article" name="Sci. Rep.">
        <title>Telomere-to-telomere assembled and centromere annotated genomes of the two main subspecies of the button mushroom Agaricus bisporus reveal especially polymorphic chromosome ends.</title>
        <authorList>
            <person name="Sonnenberg A.S.M."/>
            <person name="Sedaghat-Telgerd N."/>
            <person name="Lavrijssen B."/>
            <person name="Ohm R.A."/>
            <person name="Hendrickx P.M."/>
            <person name="Scholtmeijer K."/>
            <person name="Baars J.J.P."/>
            <person name="van Peer A."/>
        </authorList>
    </citation>
    <scope>NUCLEOTIDE SEQUENCE [LARGE SCALE GENOMIC DNA]</scope>
    <source>
        <strain evidence="1 2">H119_p4</strain>
    </source>
</reference>
<organism evidence="1 2">
    <name type="scientific">Agaricus bisporus var. burnettii</name>
    <dbReference type="NCBI Taxonomy" id="192524"/>
    <lineage>
        <taxon>Eukaryota</taxon>
        <taxon>Fungi</taxon>
        <taxon>Dikarya</taxon>
        <taxon>Basidiomycota</taxon>
        <taxon>Agaricomycotina</taxon>
        <taxon>Agaricomycetes</taxon>
        <taxon>Agaricomycetidae</taxon>
        <taxon>Agaricales</taxon>
        <taxon>Agaricineae</taxon>
        <taxon>Agaricaceae</taxon>
        <taxon>Agaricus</taxon>
    </lineage>
</organism>
<dbReference type="AlphaFoldDB" id="A0A8H7C1J0"/>
<comment type="caution">
    <text evidence="1">The sequence shown here is derived from an EMBL/GenBank/DDBJ whole genome shotgun (WGS) entry which is preliminary data.</text>
</comment>
<protein>
    <recommendedName>
        <fullName evidence="3">PPPDE domain-containing protein</fullName>
    </recommendedName>
</protein>
<evidence type="ECO:0008006" key="3">
    <source>
        <dbReference type="Google" id="ProtNLM"/>
    </source>
</evidence>
<evidence type="ECO:0000313" key="1">
    <source>
        <dbReference type="EMBL" id="KAF7760368.1"/>
    </source>
</evidence>
<accession>A0A8H7C1J0</accession>
<evidence type="ECO:0000313" key="2">
    <source>
        <dbReference type="Proteomes" id="UP000629468"/>
    </source>
</evidence>